<evidence type="ECO:0000256" key="7">
    <source>
        <dbReference type="SAM" id="SignalP"/>
    </source>
</evidence>
<dbReference type="PANTHER" id="PTHR12411">
    <property type="entry name" value="CYSTEINE PROTEASE FAMILY C1-RELATED"/>
    <property type="match status" value="1"/>
</dbReference>
<dbReference type="GO" id="GO:0008234">
    <property type="term" value="F:cysteine-type peptidase activity"/>
    <property type="evidence" value="ECO:0007669"/>
    <property type="project" value="UniProtKB-KW"/>
</dbReference>
<dbReference type="PRINTS" id="PR00705">
    <property type="entry name" value="PAPAIN"/>
</dbReference>
<dbReference type="Proteomes" id="UP001634394">
    <property type="component" value="Unassembled WGS sequence"/>
</dbReference>
<evidence type="ECO:0000313" key="11">
    <source>
        <dbReference type="Proteomes" id="UP001634394"/>
    </source>
</evidence>
<evidence type="ECO:0000259" key="9">
    <source>
        <dbReference type="SMART" id="SM00848"/>
    </source>
</evidence>
<evidence type="ECO:0000256" key="6">
    <source>
        <dbReference type="ARBA" id="ARBA00023157"/>
    </source>
</evidence>
<dbReference type="EMBL" id="JBJQND010000003">
    <property type="protein sequence ID" value="KAL3882302.1"/>
    <property type="molecule type" value="Genomic_DNA"/>
</dbReference>
<keyword evidence="2" id="KW-0645">Protease</keyword>
<evidence type="ECO:0000259" key="8">
    <source>
        <dbReference type="SMART" id="SM00645"/>
    </source>
</evidence>
<dbReference type="Pfam" id="PF08246">
    <property type="entry name" value="Inhibitor_I29"/>
    <property type="match status" value="1"/>
</dbReference>
<feature type="signal peptide" evidence="7">
    <location>
        <begin position="1"/>
        <end position="18"/>
    </location>
</feature>
<keyword evidence="3" id="KW-0378">Hydrolase</keyword>
<dbReference type="InterPro" id="IPR013201">
    <property type="entry name" value="Prot_inhib_I29"/>
</dbReference>
<comment type="similarity">
    <text evidence="1">Belongs to the peptidase C1 family.</text>
</comment>
<keyword evidence="11" id="KW-1185">Reference proteome</keyword>
<dbReference type="InterPro" id="IPR038765">
    <property type="entry name" value="Papain-like_cys_pep_sf"/>
</dbReference>
<dbReference type="Gene3D" id="3.90.70.10">
    <property type="entry name" value="Cysteine proteinases"/>
    <property type="match status" value="1"/>
</dbReference>
<dbReference type="InterPro" id="IPR000668">
    <property type="entry name" value="Peptidase_C1A_C"/>
</dbReference>
<dbReference type="GO" id="GO:0006508">
    <property type="term" value="P:proteolysis"/>
    <property type="evidence" value="ECO:0007669"/>
    <property type="project" value="UniProtKB-KW"/>
</dbReference>
<evidence type="ECO:0000256" key="1">
    <source>
        <dbReference type="ARBA" id="ARBA00008455"/>
    </source>
</evidence>
<dbReference type="Pfam" id="PF00112">
    <property type="entry name" value="Peptidase_C1"/>
    <property type="match status" value="1"/>
</dbReference>
<dbReference type="InterPro" id="IPR025660">
    <property type="entry name" value="Pept_his_AS"/>
</dbReference>
<dbReference type="PROSITE" id="PS00639">
    <property type="entry name" value="THIOL_PROTEASE_HIS"/>
    <property type="match status" value="1"/>
</dbReference>
<name>A0ABD3X7T3_SINWO</name>
<evidence type="ECO:0000313" key="10">
    <source>
        <dbReference type="EMBL" id="KAL3882302.1"/>
    </source>
</evidence>
<organism evidence="10 11">
    <name type="scientific">Sinanodonta woodiana</name>
    <name type="common">Chinese pond mussel</name>
    <name type="synonym">Anodonta woodiana</name>
    <dbReference type="NCBI Taxonomy" id="1069815"/>
    <lineage>
        <taxon>Eukaryota</taxon>
        <taxon>Metazoa</taxon>
        <taxon>Spiralia</taxon>
        <taxon>Lophotrochozoa</taxon>
        <taxon>Mollusca</taxon>
        <taxon>Bivalvia</taxon>
        <taxon>Autobranchia</taxon>
        <taxon>Heteroconchia</taxon>
        <taxon>Palaeoheterodonta</taxon>
        <taxon>Unionida</taxon>
        <taxon>Unionoidea</taxon>
        <taxon>Unionidae</taxon>
        <taxon>Unioninae</taxon>
        <taxon>Sinanodonta</taxon>
    </lineage>
</organism>
<evidence type="ECO:0000256" key="4">
    <source>
        <dbReference type="ARBA" id="ARBA00022807"/>
    </source>
</evidence>
<dbReference type="SMART" id="SM00848">
    <property type="entry name" value="Inhibitor_I29"/>
    <property type="match status" value="1"/>
</dbReference>
<keyword evidence="7" id="KW-0732">Signal</keyword>
<dbReference type="InterPro" id="IPR000169">
    <property type="entry name" value="Pept_cys_AS"/>
</dbReference>
<evidence type="ECO:0000256" key="5">
    <source>
        <dbReference type="ARBA" id="ARBA00023145"/>
    </source>
</evidence>
<gene>
    <name evidence="10" type="ORF">ACJMK2_028663</name>
</gene>
<keyword evidence="5" id="KW-0865">Zymogen</keyword>
<keyword evidence="4" id="KW-0788">Thiol protease</keyword>
<evidence type="ECO:0008006" key="12">
    <source>
        <dbReference type="Google" id="ProtNLM"/>
    </source>
</evidence>
<keyword evidence="6" id="KW-1015">Disulfide bond</keyword>
<dbReference type="PROSITE" id="PS00139">
    <property type="entry name" value="THIOL_PROTEASE_CYS"/>
    <property type="match status" value="1"/>
</dbReference>
<accession>A0ABD3X7T3</accession>
<dbReference type="CDD" id="cd02248">
    <property type="entry name" value="Peptidase_C1A"/>
    <property type="match status" value="1"/>
</dbReference>
<dbReference type="AlphaFoldDB" id="A0ABD3X7T3"/>
<evidence type="ECO:0000256" key="2">
    <source>
        <dbReference type="ARBA" id="ARBA00022670"/>
    </source>
</evidence>
<feature type="domain" description="Cathepsin propeptide inhibitor" evidence="9">
    <location>
        <begin position="46"/>
        <end position="106"/>
    </location>
</feature>
<dbReference type="FunFam" id="3.90.70.10:FF:000006">
    <property type="entry name" value="Cathepsin S"/>
    <property type="match status" value="1"/>
</dbReference>
<dbReference type="InterPro" id="IPR039417">
    <property type="entry name" value="Peptidase_C1A_papain-like"/>
</dbReference>
<feature type="chain" id="PRO_5044760973" description="Cathepsin L" evidence="7">
    <location>
        <begin position="19"/>
        <end position="316"/>
    </location>
</feature>
<comment type="caution">
    <text evidence="10">The sequence shown here is derived from an EMBL/GenBank/DDBJ whole genome shotgun (WGS) entry which is preliminary data.</text>
</comment>
<dbReference type="SUPFAM" id="SSF54001">
    <property type="entry name" value="Cysteine proteinases"/>
    <property type="match status" value="1"/>
</dbReference>
<proteinExistence type="inferred from homology"/>
<reference evidence="10 11" key="1">
    <citation type="submission" date="2024-11" db="EMBL/GenBank/DDBJ databases">
        <title>Chromosome-level genome assembly of the freshwater bivalve Anodonta woodiana.</title>
        <authorList>
            <person name="Chen X."/>
        </authorList>
    </citation>
    <scope>NUCLEOTIDE SEQUENCE [LARGE SCALE GENOMIC DNA]</scope>
    <source>
        <strain evidence="10">MN2024</strain>
        <tissue evidence="10">Gills</tissue>
    </source>
</reference>
<dbReference type="SMART" id="SM00645">
    <property type="entry name" value="Pept_C1"/>
    <property type="match status" value="1"/>
</dbReference>
<sequence>MMYASILTFVVAAYLVASAPGEFNHVQWFEIESVNEIHGRIVGESWELFKIKHNKQYESTEEEAYRRFIFIENLKKIDIHNEKYKKGEKSYWLGVNHFSDLKTEEFKAMHSGCLKPRVNLTGATCSKFLPPHNVMLPDTVDWREKGYVTPVKSQGQCGSCWAFSATGSLEGQNFRKTGALLSLSEQQLVDCSTEFGNLGCHGGWMSQSFEYIKMYGIETEQEYPYKAADQLCKYKSSKAVAKDTGCMDIESGNELALQQAVATIGPIAAAIDASRTSFQQYAGGVYEDDECSSTNLNHAVLVVGYGTEDFTKITGL</sequence>
<feature type="domain" description="Peptidase C1A papain C-terminal" evidence="8">
    <location>
        <begin position="136"/>
        <end position="316"/>
    </location>
</feature>
<protein>
    <recommendedName>
        <fullName evidence="12">Cathepsin L</fullName>
    </recommendedName>
</protein>
<dbReference type="InterPro" id="IPR013128">
    <property type="entry name" value="Peptidase_C1A"/>
</dbReference>
<evidence type="ECO:0000256" key="3">
    <source>
        <dbReference type="ARBA" id="ARBA00022801"/>
    </source>
</evidence>